<evidence type="ECO:0000313" key="1">
    <source>
        <dbReference type="EMBL" id="EEF75500.1"/>
    </source>
</evidence>
<organism evidence="1 2">
    <name type="scientific">Phocaeicola coprophilus DSM 18228 = JCM 13818</name>
    <dbReference type="NCBI Taxonomy" id="547042"/>
    <lineage>
        <taxon>Bacteria</taxon>
        <taxon>Pseudomonadati</taxon>
        <taxon>Bacteroidota</taxon>
        <taxon>Bacteroidia</taxon>
        <taxon>Bacteroidales</taxon>
        <taxon>Bacteroidaceae</taxon>
        <taxon>Phocaeicola</taxon>
    </lineage>
</organism>
<sequence>MMIPLYLSYIEFVKYLIRHYGKHFSFLTQSYKLTHLFFTKSSKTAEP</sequence>
<dbReference type="AlphaFoldDB" id="S0F666"/>
<dbReference type="STRING" id="547042.BACCOPRO_00989"/>
<proteinExistence type="predicted"/>
<accession>S0F666</accession>
<name>S0F666_9BACT</name>
<protein>
    <submittedName>
        <fullName evidence="1">Uncharacterized protein</fullName>
    </submittedName>
</protein>
<evidence type="ECO:0000313" key="2">
    <source>
        <dbReference type="Proteomes" id="UP000014073"/>
    </source>
</evidence>
<dbReference type="HOGENOM" id="CLU_3164546_0_0_10"/>
<dbReference type="Proteomes" id="UP000014073">
    <property type="component" value="Unassembled WGS sequence"/>
</dbReference>
<comment type="caution">
    <text evidence="1">The sequence shown here is derived from an EMBL/GenBank/DDBJ whole genome shotgun (WGS) entry which is preliminary data.</text>
</comment>
<dbReference type="EMBL" id="ACBW01000078">
    <property type="protein sequence ID" value="EEF75500.1"/>
    <property type="molecule type" value="Genomic_DNA"/>
</dbReference>
<keyword evidence="2" id="KW-1185">Reference proteome</keyword>
<reference evidence="1 2" key="1">
    <citation type="submission" date="2008-12" db="EMBL/GenBank/DDBJ databases">
        <authorList>
            <person name="Fulton L."/>
            <person name="Clifton S."/>
            <person name="Fulton B."/>
            <person name="Xu J."/>
            <person name="Minx P."/>
            <person name="Pepin K.H."/>
            <person name="Johnson M."/>
            <person name="Bhonagiri V."/>
            <person name="Nash W.E."/>
            <person name="Mardis E.R."/>
            <person name="Wilson R.K."/>
        </authorList>
    </citation>
    <scope>NUCLEOTIDE SEQUENCE [LARGE SCALE GENOMIC DNA]</scope>
    <source>
        <strain evidence="1 2">DSM 18228</strain>
    </source>
</reference>
<gene>
    <name evidence="1" type="ORF">BACCOPRO_00989</name>
</gene>